<dbReference type="Proteomes" id="UP001180020">
    <property type="component" value="Unassembled WGS sequence"/>
</dbReference>
<evidence type="ECO:0000313" key="2">
    <source>
        <dbReference type="Proteomes" id="UP001180020"/>
    </source>
</evidence>
<dbReference type="EMBL" id="JAUJYO010000005">
    <property type="protein sequence ID" value="KAK1316193.1"/>
    <property type="molecule type" value="Genomic_DNA"/>
</dbReference>
<accession>A0AAV9EVL0</accession>
<sequence>MFSVDDNPDGSRVCHEPKYHKVLGNTKGLVGTAKQEQKAKFGAIDHPFIQQ</sequence>
<dbReference type="AlphaFoldDB" id="A0AAV9EVL0"/>
<organism evidence="1 2">
    <name type="scientific">Acorus calamus</name>
    <name type="common">Sweet flag</name>
    <dbReference type="NCBI Taxonomy" id="4465"/>
    <lineage>
        <taxon>Eukaryota</taxon>
        <taxon>Viridiplantae</taxon>
        <taxon>Streptophyta</taxon>
        <taxon>Embryophyta</taxon>
        <taxon>Tracheophyta</taxon>
        <taxon>Spermatophyta</taxon>
        <taxon>Magnoliopsida</taxon>
        <taxon>Liliopsida</taxon>
        <taxon>Acoraceae</taxon>
        <taxon>Acorus</taxon>
    </lineage>
</organism>
<gene>
    <name evidence="1" type="ORF">QJS10_CPA05g00385</name>
</gene>
<reference evidence="1" key="2">
    <citation type="submission" date="2023-06" db="EMBL/GenBank/DDBJ databases">
        <authorList>
            <person name="Ma L."/>
            <person name="Liu K.-W."/>
            <person name="Li Z."/>
            <person name="Hsiao Y.-Y."/>
            <person name="Qi Y."/>
            <person name="Fu T."/>
            <person name="Tang G."/>
            <person name="Zhang D."/>
            <person name="Sun W.-H."/>
            <person name="Liu D.-K."/>
            <person name="Li Y."/>
            <person name="Chen G.-Z."/>
            <person name="Liu X.-D."/>
            <person name="Liao X.-Y."/>
            <person name="Jiang Y.-T."/>
            <person name="Yu X."/>
            <person name="Hao Y."/>
            <person name="Huang J."/>
            <person name="Zhao X.-W."/>
            <person name="Ke S."/>
            <person name="Chen Y.-Y."/>
            <person name="Wu W.-L."/>
            <person name="Hsu J.-L."/>
            <person name="Lin Y.-F."/>
            <person name="Huang M.-D."/>
            <person name="Li C.-Y."/>
            <person name="Huang L."/>
            <person name="Wang Z.-W."/>
            <person name="Zhao X."/>
            <person name="Zhong W.-Y."/>
            <person name="Peng D.-H."/>
            <person name="Ahmad S."/>
            <person name="Lan S."/>
            <person name="Zhang J.-S."/>
            <person name="Tsai W.-C."/>
            <person name="Van De Peer Y."/>
            <person name="Liu Z.-J."/>
        </authorList>
    </citation>
    <scope>NUCLEOTIDE SEQUENCE</scope>
    <source>
        <strain evidence="1">CP</strain>
        <tissue evidence="1">Leaves</tissue>
    </source>
</reference>
<keyword evidence="2" id="KW-1185">Reference proteome</keyword>
<protein>
    <submittedName>
        <fullName evidence="1">Uncharacterized protein</fullName>
    </submittedName>
</protein>
<name>A0AAV9EVL0_ACOCL</name>
<evidence type="ECO:0000313" key="1">
    <source>
        <dbReference type="EMBL" id="KAK1316193.1"/>
    </source>
</evidence>
<comment type="caution">
    <text evidence="1">The sequence shown here is derived from an EMBL/GenBank/DDBJ whole genome shotgun (WGS) entry which is preliminary data.</text>
</comment>
<proteinExistence type="predicted"/>
<reference evidence="1" key="1">
    <citation type="journal article" date="2023" name="Nat. Commun.">
        <title>Diploid and tetraploid genomes of Acorus and the evolution of monocots.</title>
        <authorList>
            <person name="Ma L."/>
            <person name="Liu K.W."/>
            <person name="Li Z."/>
            <person name="Hsiao Y.Y."/>
            <person name="Qi Y."/>
            <person name="Fu T."/>
            <person name="Tang G.D."/>
            <person name="Zhang D."/>
            <person name="Sun W.H."/>
            <person name="Liu D.K."/>
            <person name="Li Y."/>
            <person name="Chen G.Z."/>
            <person name="Liu X.D."/>
            <person name="Liao X.Y."/>
            <person name="Jiang Y.T."/>
            <person name="Yu X."/>
            <person name="Hao Y."/>
            <person name="Huang J."/>
            <person name="Zhao X.W."/>
            <person name="Ke S."/>
            <person name="Chen Y.Y."/>
            <person name="Wu W.L."/>
            <person name="Hsu J.L."/>
            <person name="Lin Y.F."/>
            <person name="Huang M.D."/>
            <person name="Li C.Y."/>
            <person name="Huang L."/>
            <person name="Wang Z.W."/>
            <person name="Zhao X."/>
            <person name="Zhong W.Y."/>
            <person name="Peng D.H."/>
            <person name="Ahmad S."/>
            <person name="Lan S."/>
            <person name="Zhang J.S."/>
            <person name="Tsai W.C."/>
            <person name="Van de Peer Y."/>
            <person name="Liu Z.J."/>
        </authorList>
    </citation>
    <scope>NUCLEOTIDE SEQUENCE</scope>
    <source>
        <strain evidence="1">CP</strain>
    </source>
</reference>